<dbReference type="EMBL" id="UINC01004217">
    <property type="protein sequence ID" value="SVA12680.1"/>
    <property type="molecule type" value="Genomic_DNA"/>
</dbReference>
<proteinExistence type="predicted"/>
<accession>A0A381T924</accession>
<dbReference type="PANTHER" id="PTHR35532">
    <property type="entry name" value="SIMILAR TO POLYHYDROXYALKANOATE DEPOLYMERASE"/>
    <property type="match status" value="1"/>
</dbReference>
<protein>
    <recommendedName>
        <fullName evidence="1">Transglutaminase-like domain-containing protein</fullName>
    </recommendedName>
</protein>
<gene>
    <name evidence="2" type="ORF">METZ01_LOCUS65534</name>
</gene>
<name>A0A381T924_9ZZZZ</name>
<dbReference type="AlphaFoldDB" id="A0A381T924"/>
<evidence type="ECO:0000313" key="2">
    <source>
        <dbReference type="EMBL" id="SVA12680.1"/>
    </source>
</evidence>
<dbReference type="PANTHER" id="PTHR35532:SF5">
    <property type="entry name" value="CARBOHYDRATE-BINDING DOMAIN-CONTAINING PROTEIN"/>
    <property type="match status" value="1"/>
</dbReference>
<dbReference type="InterPro" id="IPR002931">
    <property type="entry name" value="Transglutaminase-like"/>
</dbReference>
<reference evidence="2" key="1">
    <citation type="submission" date="2018-05" db="EMBL/GenBank/DDBJ databases">
        <authorList>
            <person name="Lanie J.A."/>
            <person name="Ng W.-L."/>
            <person name="Kazmierczak K.M."/>
            <person name="Andrzejewski T.M."/>
            <person name="Davidsen T.M."/>
            <person name="Wayne K.J."/>
            <person name="Tettelin H."/>
            <person name="Glass J.I."/>
            <person name="Rusch D."/>
            <person name="Podicherti R."/>
            <person name="Tsui H.-C.T."/>
            <person name="Winkler M.E."/>
        </authorList>
    </citation>
    <scope>NUCLEOTIDE SEQUENCE</scope>
</reference>
<dbReference type="Pfam" id="PF01841">
    <property type="entry name" value="Transglut_core"/>
    <property type="match status" value="1"/>
</dbReference>
<dbReference type="Gene3D" id="3.10.620.30">
    <property type="match status" value="1"/>
</dbReference>
<feature type="domain" description="Transglutaminase-like" evidence="1">
    <location>
        <begin position="161"/>
        <end position="219"/>
    </location>
</feature>
<dbReference type="InterPro" id="IPR038765">
    <property type="entry name" value="Papain-like_cys_pep_sf"/>
</dbReference>
<dbReference type="SMART" id="SM00460">
    <property type="entry name" value="TGc"/>
    <property type="match status" value="1"/>
</dbReference>
<sequence>MKNSLILLFCFGLLEGSDLEKWLSLAGNNRSEIEQAITEIPDEQYRGMEWLITHMPDEDIKTLSAEFLINNCSLAYEAWKNSPWVSEIPEDIFFDSILPYANLNERRDDWRKDFHNKFASIVNSTKTPYEAAVLLNHKIYEMMGVKYSTERPKADQSPYESIDAGMASCTGLSILLIDACRSVGIPARFVGTPLWYNNSGNHSWVEIWDDGWHFTGAAEPTGNKLNEAWFSELASKATKGDMKHGIFAATWNNSDIYFPMDWSPGVKTYKAVNVTDRYTSNTQTGELVPIRIRALDSSGIRQSVKVTIIGQDNFTFEGMSKGESCDANDHLTIMLPRGGIFTVQSVYDVQKIAVIGEDIIDLRAREIVN</sequence>
<dbReference type="SUPFAM" id="SSF54001">
    <property type="entry name" value="Cysteine proteinases"/>
    <property type="match status" value="1"/>
</dbReference>
<organism evidence="2">
    <name type="scientific">marine metagenome</name>
    <dbReference type="NCBI Taxonomy" id="408172"/>
    <lineage>
        <taxon>unclassified sequences</taxon>
        <taxon>metagenomes</taxon>
        <taxon>ecological metagenomes</taxon>
    </lineage>
</organism>
<evidence type="ECO:0000259" key="1">
    <source>
        <dbReference type="SMART" id="SM00460"/>
    </source>
</evidence>